<evidence type="ECO:0000313" key="2">
    <source>
        <dbReference type="Proteomes" id="UP001062846"/>
    </source>
</evidence>
<dbReference type="EMBL" id="CM046390">
    <property type="protein sequence ID" value="KAI8564526.1"/>
    <property type="molecule type" value="Genomic_DNA"/>
</dbReference>
<proteinExistence type="predicted"/>
<gene>
    <name evidence="1" type="ORF">RHMOL_Rhmol03G0188400</name>
</gene>
<accession>A0ACC0PHA0</accession>
<keyword evidence="2" id="KW-1185">Reference proteome</keyword>
<dbReference type="Proteomes" id="UP001062846">
    <property type="component" value="Chromosome 3"/>
</dbReference>
<organism evidence="1 2">
    <name type="scientific">Rhododendron molle</name>
    <name type="common">Chinese azalea</name>
    <name type="synonym">Azalea mollis</name>
    <dbReference type="NCBI Taxonomy" id="49168"/>
    <lineage>
        <taxon>Eukaryota</taxon>
        <taxon>Viridiplantae</taxon>
        <taxon>Streptophyta</taxon>
        <taxon>Embryophyta</taxon>
        <taxon>Tracheophyta</taxon>
        <taxon>Spermatophyta</taxon>
        <taxon>Magnoliopsida</taxon>
        <taxon>eudicotyledons</taxon>
        <taxon>Gunneridae</taxon>
        <taxon>Pentapetalae</taxon>
        <taxon>asterids</taxon>
        <taxon>Ericales</taxon>
        <taxon>Ericaceae</taxon>
        <taxon>Ericoideae</taxon>
        <taxon>Rhodoreae</taxon>
        <taxon>Rhododendron</taxon>
    </lineage>
</organism>
<comment type="caution">
    <text evidence="1">The sequence shown here is derived from an EMBL/GenBank/DDBJ whole genome shotgun (WGS) entry which is preliminary data.</text>
</comment>
<name>A0ACC0PHA0_RHOML</name>
<evidence type="ECO:0000313" key="1">
    <source>
        <dbReference type="EMBL" id="KAI8564526.1"/>
    </source>
</evidence>
<reference evidence="1" key="1">
    <citation type="submission" date="2022-02" db="EMBL/GenBank/DDBJ databases">
        <title>Plant Genome Project.</title>
        <authorList>
            <person name="Zhang R.-G."/>
        </authorList>
    </citation>
    <scope>NUCLEOTIDE SEQUENCE</scope>
    <source>
        <strain evidence="1">AT1</strain>
    </source>
</reference>
<sequence length="1192" mass="129531">MAVGMSIASEGGGYNGRMTSFVVLSCMMAATGGILFGYDIGISGGVTSMEPFLKRFFPEVYTKMKEDTRISNYCKYDSQLLTLFTSSLYVAGLIASFFASSVTKAFGRKPSILVGRVAFLAGSALGGAAFNLYTLILGRILLGVGVGFANQSVLLYLSEMAPFRHRGAMNNGFHFSLGIGVLSANLINYSTEKIKGGWGWRVSLGMGAVPAALLTLGALFLSETPISLIQRSSNHQKAKEPFDWDSPLCESLVEEETMAEKKDAESRSTGKYRGRMTSFVVVSCMVAAVGGALFGYDIGVSGGVSSMDTFLKKFYPDVYTKMEEDTTVSNYCKFDSQLLTLFTSSLYISGLFASFAASSLTETFGRRPSILVGGASHLVGAIVAGAASNIYVLMVGRILLGVGLGFANQAVPLYLSEMAPTRYRGAFSNGFQFCVNIGALSANLITYGTEKMESHWGWRICLASAAVPAGILTLGALFLEETPNSIMQRTDDHKKARSILEKIRGTEDVQAELDDLINASTVSKTVAHPFLQITKRKYRPQLVMAIAIPFFQQVTGINAIAFYAPIIFRTTGLGESASLLSAVVVRAVNMTCTFISMLIVDKFGRRVLFTVGGIQMVVSQIAVGSILATQLGDHGGVSKGYGLPLLLLICVYVSGYGWSWGPLGWLVPSEIFPLEIRSAGQAIRVAVNFLCTIIIAQTFLAMLCHMKSGIFFFFGGWVVFMTVFVYLFLPETKNVPIEQVRPRVSWESSEAKSCWLLLELILVLGVSSMPSAISPEWQEKASGFFSSSGVKLKEAGQSAGTFVGEVAKDAKGNVADVAGKVGSIVKSRWAILQQPSTKHAMQERLISAAATTGMIFRKSYSGTKDKVVVGKSKVEEVAKKTAQKSKVLLTDIERWQKGVASTDVFGVPIEVTVQRQQSSRPIPHILVTCADYLILSGLNSPELFKSDGDKKVIQQLVSSYNQDSNASLPEGINAVDVAALAKCYLASLPEPLATFELSKEIRGARSSIRAMRNILKKLPTVNYMTLELITALLLRVSQKSLLNKAGCISIPLCLCLCMDTRSLAMEMAPIIMWQRGQRPEYFRQFWNQPSEILSKKKMDPSPNFNACDMLDVCGNAEEHLEPSILSFTVCWEYTDSQLSLLLPTEDSESVDASSPISLDDGLPIDFTAIEAVQCLIEHHNAIFTDANETVWR</sequence>
<protein>
    <submittedName>
        <fullName evidence="1">Uncharacterized protein</fullName>
    </submittedName>
</protein>